<organism evidence="1 2">
    <name type="scientific">Caerostris extrusa</name>
    <name type="common">Bark spider</name>
    <name type="synonym">Caerostris bankana</name>
    <dbReference type="NCBI Taxonomy" id="172846"/>
    <lineage>
        <taxon>Eukaryota</taxon>
        <taxon>Metazoa</taxon>
        <taxon>Ecdysozoa</taxon>
        <taxon>Arthropoda</taxon>
        <taxon>Chelicerata</taxon>
        <taxon>Arachnida</taxon>
        <taxon>Araneae</taxon>
        <taxon>Araneomorphae</taxon>
        <taxon>Entelegynae</taxon>
        <taxon>Araneoidea</taxon>
        <taxon>Araneidae</taxon>
        <taxon>Caerostris</taxon>
    </lineage>
</organism>
<keyword evidence="2" id="KW-1185">Reference proteome</keyword>
<accession>A0AAV4W495</accession>
<evidence type="ECO:0000313" key="2">
    <source>
        <dbReference type="Proteomes" id="UP001054945"/>
    </source>
</evidence>
<evidence type="ECO:0000313" key="1">
    <source>
        <dbReference type="EMBL" id="GIY76865.1"/>
    </source>
</evidence>
<proteinExistence type="predicted"/>
<protein>
    <submittedName>
        <fullName evidence="1">Uncharacterized protein</fullName>
    </submittedName>
</protein>
<reference evidence="1 2" key="1">
    <citation type="submission" date="2021-06" db="EMBL/GenBank/DDBJ databases">
        <title>Caerostris extrusa draft genome.</title>
        <authorList>
            <person name="Kono N."/>
            <person name="Arakawa K."/>
        </authorList>
    </citation>
    <scope>NUCLEOTIDE SEQUENCE [LARGE SCALE GENOMIC DNA]</scope>
</reference>
<comment type="caution">
    <text evidence="1">The sequence shown here is derived from an EMBL/GenBank/DDBJ whole genome shotgun (WGS) entry which is preliminary data.</text>
</comment>
<gene>
    <name evidence="1" type="ORF">CEXT_783921</name>
</gene>
<dbReference type="Proteomes" id="UP001054945">
    <property type="component" value="Unassembled WGS sequence"/>
</dbReference>
<sequence length="76" mass="8506">MAGSVECSVGGICEHANYMGTHQGLQMLFTTSFMDRVFRSAPFLSGTRVSLLNKTLLLRRLIQEYGFVPFFAMNLP</sequence>
<dbReference type="EMBL" id="BPLR01015544">
    <property type="protein sequence ID" value="GIY76865.1"/>
    <property type="molecule type" value="Genomic_DNA"/>
</dbReference>
<name>A0AAV4W495_CAEEX</name>
<dbReference type="AlphaFoldDB" id="A0AAV4W495"/>